<reference evidence="14" key="1">
    <citation type="submission" date="2021-07" db="EMBL/GenBank/DDBJ databases">
        <title>Draft genome of Mortierella alpina, strain LL118, isolated from an aspen leaf litter sample.</title>
        <authorList>
            <person name="Yang S."/>
            <person name="Vinatzer B.A."/>
        </authorList>
    </citation>
    <scope>NUCLEOTIDE SEQUENCE</scope>
    <source>
        <strain evidence="14">LL118</strain>
    </source>
</reference>
<proteinExistence type="inferred from homology"/>
<evidence type="ECO:0000256" key="2">
    <source>
        <dbReference type="ARBA" id="ARBA00012647"/>
    </source>
</evidence>
<keyword evidence="7 9" id="KW-0460">Magnesium</keyword>
<dbReference type="PANTHER" id="PTHR11596:SF5">
    <property type="entry name" value="ALKALINE PHOSPHATASE"/>
    <property type="match status" value="1"/>
</dbReference>
<name>A0A9P8A677_MORAP</name>
<evidence type="ECO:0000256" key="4">
    <source>
        <dbReference type="ARBA" id="ARBA00022723"/>
    </source>
</evidence>
<evidence type="ECO:0000256" key="13">
    <source>
        <dbReference type="SAM" id="Phobius"/>
    </source>
</evidence>
<evidence type="ECO:0000256" key="6">
    <source>
        <dbReference type="ARBA" id="ARBA00022833"/>
    </source>
</evidence>
<feature type="transmembrane region" description="Helical" evidence="13">
    <location>
        <begin position="43"/>
        <end position="65"/>
    </location>
</feature>
<protein>
    <recommendedName>
        <fullName evidence="2 11">Alkaline phosphatase</fullName>
        <ecNumber evidence="2 11">3.1.3.1</ecNumber>
    </recommendedName>
</protein>
<comment type="similarity">
    <text evidence="1 10">Belongs to the alkaline phosphatase family.</text>
</comment>
<comment type="cofactor">
    <cofactor evidence="9">
        <name>Zn(2+)</name>
        <dbReference type="ChEBI" id="CHEBI:29105"/>
    </cofactor>
    <text evidence="9">Binds 2 Zn(2+) ions.</text>
</comment>
<keyword evidence="5 11" id="KW-0378">Hydrolase</keyword>
<feature type="binding site" evidence="9">
    <location>
        <position position="342"/>
    </location>
    <ligand>
        <name>Zn(2+)</name>
        <dbReference type="ChEBI" id="CHEBI:29105"/>
        <label>2</label>
    </ligand>
</feature>
<feature type="binding site" evidence="9">
    <location>
        <position position="346"/>
    </location>
    <ligand>
        <name>Zn(2+)</name>
        <dbReference type="ChEBI" id="CHEBI:29105"/>
        <label>2</label>
    </ligand>
</feature>
<evidence type="ECO:0000256" key="3">
    <source>
        <dbReference type="ARBA" id="ARBA00022553"/>
    </source>
</evidence>
<accession>A0A9P8A677</accession>
<dbReference type="SMART" id="SM00098">
    <property type="entry name" value="alkPPc"/>
    <property type="match status" value="1"/>
</dbReference>
<dbReference type="SUPFAM" id="SSF53649">
    <property type="entry name" value="Alkaline phosphatase-like"/>
    <property type="match status" value="1"/>
</dbReference>
<evidence type="ECO:0000256" key="1">
    <source>
        <dbReference type="ARBA" id="ARBA00005984"/>
    </source>
</evidence>
<evidence type="ECO:0000256" key="5">
    <source>
        <dbReference type="ARBA" id="ARBA00022801"/>
    </source>
</evidence>
<feature type="binding site" evidence="9">
    <location>
        <position position="337"/>
    </location>
    <ligand>
        <name>Mg(2+)</name>
        <dbReference type="ChEBI" id="CHEBI:18420"/>
    </ligand>
</feature>
<feature type="active site" description="Phosphoserine intermediate" evidence="8">
    <location>
        <position position="139"/>
    </location>
</feature>
<feature type="binding site" evidence="9">
    <location>
        <position position="91"/>
    </location>
    <ligand>
        <name>Zn(2+)</name>
        <dbReference type="ChEBI" id="CHEBI:29105"/>
        <label>2</label>
    </ligand>
</feature>
<keyword evidence="6 9" id="KW-0862">Zinc</keyword>
<comment type="cofactor">
    <cofactor evidence="9">
        <name>Mg(2+)</name>
        <dbReference type="ChEBI" id="CHEBI:18420"/>
    </cofactor>
    <text evidence="9">Binds 1 Mg(2+) ion.</text>
</comment>
<dbReference type="PRINTS" id="PR00113">
    <property type="entry name" value="ALKPHPHTASE"/>
</dbReference>
<dbReference type="Proteomes" id="UP000717515">
    <property type="component" value="Unassembled WGS sequence"/>
</dbReference>
<feature type="region of interest" description="Disordered" evidence="12">
    <location>
        <begin position="1"/>
        <end position="20"/>
    </location>
</feature>
<sequence>MVRRQASAPLLANEDPRDSFDDQERELLQQEAHNQTKRERRRLCLCLGLAVVLASTAAITTIYLLTRKSSLTCVLIVVPGRSRNVIMMVSDGFGPASQTYGRSFWQYQNNYTEGTQTWLDEILVGASRTRSSNSLVTDSAAGATAFSCAKKSFNAAIAVDPEGIPCGTVLESAKQLGMLTGLVVTSRVTHATPAAFSAHVVHRDMESEIAVQQIGDYELGRQVDLMLGGGRCFFLPNTTEGSCRTDDRNLIEEAFNKHNNYGWKYLVQNRAEFRDLIKEHDKLLPLPVLGLFHPSHMNFEIDRNPELEPSLSEMAQVALRSLKGRADNGQGFFLMIEGSRIDMGAHNNDPVAHVHEILEYHRTIKVVRDFVKRNPDTIMISTSDHETGGFTLGLQPDPATYPDYLWRPEVIAQAKVSTEILTAQLLAFHAANPAPAAHSAGQDQTQQQEAYRRRVQNFIRRDVLEHGLGIKDPSEDEMTFLANPKTIPNDLLRFLGHAISRRANLGWTTMGHTGVDVNLYAESSPEGGERILEGLTGNHENTDIGDFMVSYLDLDLPSITERLVKYVPCRFYPLAHSLAAFSADKWFKRQRDFVVFSTKHSLHEETGH</sequence>
<feature type="binding site" evidence="9">
    <location>
        <position position="512"/>
    </location>
    <ligand>
        <name>Zn(2+)</name>
        <dbReference type="ChEBI" id="CHEBI:29105"/>
        <label>2</label>
    </ligand>
</feature>
<dbReference type="GO" id="GO:0000329">
    <property type="term" value="C:fungal-type vacuole membrane"/>
    <property type="evidence" value="ECO:0007669"/>
    <property type="project" value="TreeGrafter"/>
</dbReference>
<keyword evidence="13" id="KW-1133">Transmembrane helix</keyword>
<dbReference type="Gene3D" id="1.10.60.40">
    <property type="match status" value="1"/>
</dbReference>
<comment type="caution">
    <text evidence="14">The sequence shown here is derived from an EMBL/GenBank/DDBJ whole genome shotgun (WGS) entry which is preliminary data.</text>
</comment>
<gene>
    <name evidence="14" type="ORF">KVV02_000341</name>
</gene>
<feature type="binding site" evidence="9">
    <location>
        <position position="91"/>
    </location>
    <ligand>
        <name>Mg(2+)</name>
        <dbReference type="ChEBI" id="CHEBI:18420"/>
    </ligand>
</feature>
<keyword evidence="13" id="KW-0812">Transmembrane</keyword>
<feature type="binding site" evidence="9">
    <location>
        <position position="190"/>
    </location>
    <ligand>
        <name>Mg(2+)</name>
        <dbReference type="ChEBI" id="CHEBI:18420"/>
    </ligand>
</feature>
<evidence type="ECO:0000256" key="7">
    <source>
        <dbReference type="ARBA" id="ARBA00022842"/>
    </source>
</evidence>
<dbReference type="PANTHER" id="PTHR11596">
    <property type="entry name" value="ALKALINE PHOSPHATASE"/>
    <property type="match status" value="1"/>
</dbReference>
<dbReference type="InterPro" id="IPR017850">
    <property type="entry name" value="Alkaline_phosphatase_core_sf"/>
</dbReference>
<evidence type="ECO:0000256" key="12">
    <source>
        <dbReference type="SAM" id="MobiDB-lite"/>
    </source>
</evidence>
<organism evidence="14 15">
    <name type="scientific">Mortierella alpina</name>
    <name type="common">Oleaginous fungus</name>
    <name type="synonym">Mortierella renispora</name>
    <dbReference type="NCBI Taxonomy" id="64518"/>
    <lineage>
        <taxon>Eukaryota</taxon>
        <taxon>Fungi</taxon>
        <taxon>Fungi incertae sedis</taxon>
        <taxon>Mucoromycota</taxon>
        <taxon>Mortierellomycotina</taxon>
        <taxon>Mortierellomycetes</taxon>
        <taxon>Mortierellales</taxon>
        <taxon>Mortierellaceae</taxon>
        <taxon>Mortierella</taxon>
    </lineage>
</organism>
<evidence type="ECO:0000256" key="9">
    <source>
        <dbReference type="PIRSR" id="PIRSR601952-2"/>
    </source>
</evidence>
<feature type="binding site" evidence="9">
    <location>
        <position position="384"/>
    </location>
    <ligand>
        <name>Zn(2+)</name>
        <dbReference type="ChEBI" id="CHEBI:29105"/>
        <label>2</label>
    </ligand>
</feature>
<keyword evidence="3" id="KW-0597">Phosphoprotein</keyword>
<keyword evidence="4 9" id="KW-0479">Metal-binding</keyword>
<comment type="catalytic activity">
    <reaction evidence="11">
        <text>a phosphate monoester + H2O = an alcohol + phosphate</text>
        <dbReference type="Rhea" id="RHEA:15017"/>
        <dbReference type="ChEBI" id="CHEBI:15377"/>
        <dbReference type="ChEBI" id="CHEBI:30879"/>
        <dbReference type="ChEBI" id="CHEBI:43474"/>
        <dbReference type="ChEBI" id="CHEBI:67140"/>
        <dbReference type="EC" id="3.1.3.1"/>
    </reaction>
</comment>
<dbReference type="Gene3D" id="3.40.720.10">
    <property type="entry name" value="Alkaline Phosphatase, subunit A"/>
    <property type="match status" value="1"/>
</dbReference>
<dbReference type="Pfam" id="PF00245">
    <property type="entry name" value="Alk_phosphatase"/>
    <property type="match status" value="1"/>
</dbReference>
<dbReference type="InterPro" id="IPR018299">
    <property type="entry name" value="Alkaline_phosphatase_AS"/>
</dbReference>
<dbReference type="GO" id="GO:0046872">
    <property type="term" value="F:metal ion binding"/>
    <property type="evidence" value="ECO:0007669"/>
    <property type="project" value="UniProtKB-KW"/>
</dbReference>
<dbReference type="AlphaFoldDB" id="A0A9P8A677"/>
<feature type="binding site" evidence="9">
    <location>
        <position position="192"/>
    </location>
    <ligand>
        <name>Mg(2+)</name>
        <dbReference type="ChEBI" id="CHEBI:18420"/>
    </ligand>
</feature>
<dbReference type="CDD" id="cd16012">
    <property type="entry name" value="ALP"/>
    <property type="match status" value="1"/>
</dbReference>
<evidence type="ECO:0000256" key="11">
    <source>
        <dbReference type="RuleBase" id="RU003947"/>
    </source>
</evidence>
<feature type="binding site" evidence="9">
    <location>
        <position position="385"/>
    </location>
    <ligand>
        <name>Zn(2+)</name>
        <dbReference type="ChEBI" id="CHEBI:29105"/>
        <label>2</label>
    </ligand>
</feature>
<dbReference type="GO" id="GO:0004035">
    <property type="term" value="F:alkaline phosphatase activity"/>
    <property type="evidence" value="ECO:0007669"/>
    <property type="project" value="UniProtKB-EC"/>
</dbReference>
<evidence type="ECO:0000313" key="14">
    <source>
        <dbReference type="EMBL" id="KAG9324664.1"/>
    </source>
</evidence>
<dbReference type="PROSITE" id="PS00123">
    <property type="entry name" value="ALKALINE_PHOSPHATASE"/>
    <property type="match status" value="1"/>
</dbReference>
<dbReference type="EMBL" id="JAIFTL010000060">
    <property type="protein sequence ID" value="KAG9324664.1"/>
    <property type="molecule type" value="Genomic_DNA"/>
</dbReference>
<evidence type="ECO:0000256" key="8">
    <source>
        <dbReference type="PIRSR" id="PIRSR601952-1"/>
    </source>
</evidence>
<dbReference type="EC" id="3.1.3.1" evidence="2 11"/>
<dbReference type="InterPro" id="IPR001952">
    <property type="entry name" value="Alkaline_phosphatase"/>
</dbReference>
<evidence type="ECO:0000256" key="10">
    <source>
        <dbReference type="RuleBase" id="RU003946"/>
    </source>
</evidence>
<keyword evidence="13" id="KW-0472">Membrane</keyword>
<evidence type="ECO:0000313" key="15">
    <source>
        <dbReference type="Proteomes" id="UP000717515"/>
    </source>
</evidence>